<keyword evidence="3" id="KW-0805">Transcription regulation</keyword>
<dbReference type="FunFam" id="3.40.50.300:FF:000006">
    <property type="entry name" value="DNA-binding transcriptional regulator NtrC"/>
    <property type="match status" value="1"/>
</dbReference>
<keyword evidence="2" id="KW-0067">ATP-binding</keyword>
<dbReference type="InterPro" id="IPR003593">
    <property type="entry name" value="AAA+_ATPase"/>
</dbReference>
<dbReference type="PROSITE" id="PS50045">
    <property type="entry name" value="SIGMA54_INTERACT_4"/>
    <property type="match status" value="1"/>
</dbReference>
<keyword evidence="1" id="KW-0547">Nucleotide-binding</keyword>
<protein>
    <submittedName>
        <fullName evidence="8">Sigma-54-dependent Fis family transcriptional regulator</fullName>
    </submittedName>
</protein>
<gene>
    <name evidence="8" type="ORF">ENT66_00695</name>
</gene>
<dbReference type="Gene3D" id="3.40.50.300">
    <property type="entry name" value="P-loop containing nucleotide triphosphate hydrolases"/>
    <property type="match status" value="1"/>
</dbReference>
<sequence length="328" mass="37440">MFLLETRNPQMKKVYELAKKVAPSSSTVLILGESGTGKEVLAKYIHFCSKRKGPFVPINCAAIPEDLLEAELFGYEKGAFTGAIKSKPGKFELANQGTIFLDEIGDLSPKLQAKLLRVIQEKQVERLGGDGAIKIEVRILAATNKDLEKEVKEGKFREDLFFRLNVIPIRLPPLRERKEDIPLLVKFFLKRLCEREGIEEKTITPEALETLMNYHWPGNIRELENLIERLVILSENNVIGVEDLSMSSLDLKFAVRDELIEKKEVELKYTLPEIPEEGIELNKLLREIEIYYLKKSLEISKGIKTKAAKLLGLNRTTFIEKLKKYNLV</sequence>
<dbReference type="EMBL" id="DSZN01000013">
    <property type="protein sequence ID" value="HGQ84948.1"/>
    <property type="molecule type" value="Genomic_DNA"/>
</dbReference>
<dbReference type="InterPro" id="IPR025944">
    <property type="entry name" value="Sigma_54_int_dom_CS"/>
</dbReference>
<dbReference type="InterPro" id="IPR027417">
    <property type="entry name" value="P-loop_NTPase"/>
</dbReference>
<keyword evidence="4" id="KW-0238">DNA-binding</keyword>
<dbReference type="PRINTS" id="PR01590">
    <property type="entry name" value="HTHFIS"/>
</dbReference>
<keyword evidence="6" id="KW-0804">Transcription</keyword>
<evidence type="ECO:0000256" key="1">
    <source>
        <dbReference type="ARBA" id="ARBA00022741"/>
    </source>
</evidence>
<evidence type="ECO:0000256" key="3">
    <source>
        <dbReference type="ARBA" id="ARBA00023015"/>
    </source>
</evidence>
<name>A0A7C4JRU3_9BACT</name>
<evidence type="ECO:0000256" key="2">
    <source>
        <dbReference type="ARBA" id="ARBA00022840"/>
    </source>
</evidence>
<comment type="caution">
    <text evidence="8">The sequence shown here is derived from an EMBL/GenBank/DDBJ whole genome shotgun (WGS) entry which is preliminary data.</text>
</comment>
<dbReference type="Pfam" id="PF25601">
    <property type="entry name" value="AAA_lid_14"/>
    <property type="match status" value="1"/>
</dbReference>
<feature type="domain" description="Sigma-54 factor interaction" evidence="7">
    <location>
        <begin position="4"/>
        <end position="232"/>
    </location>
</feature>
<evidence type="ECO:0000256" key="5">
    <source>
        <dbReference type="ARBA" id="ARBA00023159"/>
    </source>
</evidence>
<dbReference type="CDD" id="cd00009">
    <property type="entry name" value="AAA"/>
    <property type="match status" value="1"/>
</dbReference>
<proteinExistence type="predicted"/>
<evidence type="ECO:0000256" key="6">
    <source>
        <dbReference type="ARBA" id="ARBA00023163"/>
    </source>
</evidence>
<dbReference type="InterPro" id="IPR002078">
    <property type="entry name" value="Sigma_54_int"/>
</dbReference>
<dbReference type="Gene3D" id="1.10.10.60">
    <property type="entry name" value="Homeodomain-like"/>
    <property type="match status" value="1"/>
</dbReference>
<dbReference type="PANTHER" id="PTHR32071:SF57">
    <property type="entry name" value="C4-DICARBOXYLATE TRANSPORT TRANSCRIPTIONAL REGULATORY PROTEIN DCTD"/>
    <property type="match status" value="1"/>
</dbReference>
<dbReference type="InterPro" id="IPR009057">
    <property type="entry name" value="Homeodomain-like_sf"/>
</dbReference>
<dbReference type="Pfam" id="PF02954">
    <property type="entry name" value="HTH_8"/>
    <property type="match status" value="1"/>
</dbReference>
<dbReference type="SUPFAM" id="SSF46689">
    <property type="entry name" value="Homeodomain-like"/>
    <property type="match status" value="1"/>
</dbReference>
<dbReference type="FunFam" id="1.10.8.60:FF:000014">
    <property type="entry name" value="DNA-binding transcriptional regulator NtrC"/>
    <property type="match status" value="1"/>
</dbReference>
<dbReference type="SUPFAM" id="SSF52540">
    <property type="entry name" value="P-loop containing nucleoside triphosphate hydrolases"/>
    <property type="match status" value="1"/>
</dbReference>
<keyword evidence="5" id="KW-0010">Activator</keyword>
<reference evidence="8" key="1">
    <citation type="journal article" date="2020" name="mSystems">
        <title>Genome- and Community-Level Interaction Insights into Carbon Utilization and Element Cycling Functions of Hydrothermarchaeota in Hydrothermal Sediment.</title>
        <authorList>
            <person name="Zhou Z."/>
            <person name="Liu Y."/>
            <person name="Xu W."/>
            <person name="Pan J."/>
            <person name="Luo Z.H."/>
            <person name="Li M."/>
        </authorList>
    </citation>
    <scope>NUCLEOTIDE SEQUENCE [LARGE SCALE GENOMIC DNA]</scope>
    <source>
        <strain evidence="8">SpSt-6</strain>
    </source>
</reference>
<dbReference type="PROSITE" id="PS00688">
    <property type="entry name" value="SIGMA54_INTERACT_3"/>
    <property type="match status" value="1"/>
</dbReference>
<evidence type="ECO:0000256" key="4">
    <source>
        <dbReference type="ARBA" id="ARBA00023125"/>
    </source>
</evidence>
<organism evidence="8">
    <name type="scientific">Thermodesulfobacterium geofontis</name>
    <dbReference type="NCBI Taxonomy" id="1295609"/>
    <lineage>
        <taxon>Bacteria</taxon>
        <taxon>Pseudomonadati</taxon>
        <taxon>Thermodesulfobacteriota</taxon>
        <taxon>Thermodesulfobacteria</taxon>
        <taxon>Thermodesulfobacteriales</taxon>
        <taxon>Thermodesulfobacteriaceae</taxon>
        <taxon>Thermodesulfobacterium</taxon>
    </lineage>
</organism>
<dbReference type="InterPro" id="IPR002197">
    <property type="entry name" value="HTH_Fis"/>
</dbReference>
<dbReference type="PANTHER" id="PTHR32071">
    <property type="entry name" value="TRANSCRIPTIONAL REGULATORY PROTEIN"/>
    <property type="match status" value="1"/>
</dbReference>
<dbReference type="SMART" id="SM00382">
    <property type="entry name" value="AAA"/>
    <property type="match status" value="1"/>
</dbReference>
<dbReference type="Gene3D" id="1.10.8.60">
    <property type="match status" value="1"/>
</dbReference>
<accession>A0A7C4JRU3</accession>
<dbReference type="GO" id="GO:0043565">
    <property type="term" value="F:sequence-specific DNA binding"/>
    <property type="evidence" value="ECO:0007669"/>
    <property type="project" value="InterPro"/>
</dbReference>
<dbReference type="Pfam" id="PF00158">
    <property type="entry name" value="Sigma54_activat"/>
    <property type="match status" value="1"/>
</dbReference>
<dbReference type="GO" id="GO:0005524">
    <property type="term" value="F:ATP binding"/>
    <property type="evidence" value="ECO:0007669"/>
    <property type="project" value="UniProtKB-KW"/>
</dbReference>
<dbReference type="AlphaFoldDB" id="A0A7C4JRU3"/>
<dbReference type="InterPro" id="IPR058031">
    <property type="entry name" value="AAA_lid_NorR"/>
</dbReference>
<dbReference type="InterPro" id="IPR025662">
    <property type="entry name" value="Sigma_54_int_dom_ATP-bd_1"/>
</dbReference>
<evidence type="ECO:0000313" key="8">
    <source>
        <dbReference type="EMBL" id="HGQ84948.1"/>
    </source>
</evidence>
<dbReference type="GO" id="GO:0006355">
    <property type="term" value="P:regulation of DNA-templated transcription"/>
    <property type="evidence" value="ECO:0007669"/>
    <property type="project" value="InterPro"/>
</dbReference>
<evidence type="ECO:0000259" key="7">
    <source>
        <dbReference type="PROSITE" id="PS50045"/>
    </source>
</evidence>
<dbReference type="PROSITE" id="PS00675">
    <property type="entry name" value="SIGMA54_INTERACT_1"/>
    <property type="match status" value="1"/>
</dbReference>